<dbReference type="InParanoid" id="A0A6P8YME8"/>
<dbReference type="GeneID" id="117643495"/>
<dbReference type="PROSITE" id="PS51257">
    <property type="entry name" value="PROKAR_LIPOPROTEIN"/>
    <property type="match status" value="1"/>
</dbReference>
<evidence type="ECO:0000313" key="2">
    <source>
        <dbReference type="Proteomes" id="UP000515158"/>
    </source>
</evidence>
<accession>A0A6P8YME8</accession>
<name>A0A6P8YME8_THRPL</name>
<reference evidence="3" key="1">
    <citation type="submission" date="2025-08" db="UniProtKB">
        <authorList>
            <consortium name="RefSeq"/>
        </authorList>
    </citation>
    <scope>IDENTIFICATION</scope>
    <source>
        <tissue evidence="3">Total insect</tissue>
    </source>
</reference>
<protein>
    <submittedName>
        <fullName evidence="3">Uncharacterized protein LOC117643495 isoform X1</fullName>
    </submittedName>
</protein>
<proteinExistence type="predicted"/>
<keyword evidence="2" id="KW-1185">Reference proteome</keyword>
<evidence type="ECO:0000313" key="3">
    <source>
        <dbReference type="RefSeq" id="XP_034238310.1"/>
    </source>
</evidence>
<evidence type="ECO:0000256" key="1">
    <source>
        <dbReference type="SAM" id="SignalP"/>
    </source>
</evidence>
<dbReference type="KEGG" id="tpal:117643495"/>
<dbReference type="AlphaFoldDB" id="A0A6P8YME8"/>
<sequence length="119" mass="12666">MAFKCAVLALAAAACLQLSTVSASPVAEQVRLPCSQQVLDWLDGKVQTCCSDLPSFVFPETKKLCGWQVTTLAAEKPACSLDDVPRNLKTCLSIFSDIISDKQSTTAVNCIKDAIKAGI</sequence>
<organism evidence="3">
    <name type="scientific">Thrips palmi</name>
    <name type="common">Melon thrips</name>
    <dbReference type="NCBI Taxonomy" id="161013"/>
    <lineage>
        <taxon>Eukaryota</taxon>
        <taxon>Metazoa</taxon>
        <taxon>Ecdysozoa</taxon>
        <taxon>Arthropoda</taxon>
        <taxon>Hexapoda</taxon>
        <taxon>Insecta</taxon>
        <taxon>Pterygota</taxon>
        <taxon>Neoptera</taxon>
        <taxon>Paraneoptera</taxon>
        <taxon>Thysanoptera</taxon>
        <taxon>Terebrantia</taxon>
        <taxon>Thripoidea</taxon>
        <taxon>Thripidae</taxon>
        <taxon>Thrips</taxon>
    </lineage>
</organism>
<dbReference type="Proteomes" id="UP000515158">
    <property type="component" value="Unplaced"/>
</dbReference>
<feature type="chain" id="PRO_5027976911" evidence="1">
    <location>
        <begin position="24"/>
        <end position="119"/>
    </location>
</feature>
<dbReference type="RefSeq" id="XP_034238310.1">
    <property type="nucleotide sequence ID" value="XM_034382419.1"/>
</dbReference>
<keyword evidence="1" id="KW-0732">Signal</keyword>
<gene>
    <name evidence="3" type="primary">LOC117643495</name>
</gene>
<feature type="signal peptide" evidence="1">
    <location>
        <begin position="1"/>
        <end position="23"/>
    </location>
</feature>